<dbReference type="EMBL" id="BMNB01000004">
    <property type="protein sequence ID" value="GGM29322.1"/>
    <property type="molecule type" value="Genomic_DNA"/>
</dbReference>
<dbReference type="Pfam" id="PF00483">
    <property type="entry name" value="NTP_transferase"/>
    <property type="match status" value="1"/>
</dbReference>
<dbReference type="InterPro" id="IPR005835">
    <property type="entry name" value="NTP_transferase_dom"/>
</dbReference>
<gene>
    <name evidence="7" type="ORF">GCM10011608_12450</name>
</gene>
<comment type="similarity">
    <text evidence="1">Belongs to the UDPGP type 2 family.</text>
</comment>
<evidence type="ECO:0000256" key="3">
    <source>
        <dbReference type="ARBA" id="ARBA00022679"/>
    </source>
</evidence>
<dbReference type="PANTHER" id="PTHR43197">
    <property type="entry name" value="UTP--GLUCOSE-1-PHOSPHATE URIDYLYLTRANSFERASE"/>
    <property type="match status" value="1"/>
</dbReference>
<feature type="domain" description="Nucleotidyl transferase" evidence="6">
    <location>
        <begin position="4"/>
        <end position="275"/>
    </location>
</feature>
<dbReference type="PANTHER" id="PTHR43197:SF1">
    <property type="entry name" value="UTP--GLUCOSE-1-PHOSPHATE URIDYLYLTRANSFERASE"/>
    <property type="match status" value="1"/>
</dbReference>
<dbReference type="GO" id="GO:0003983">
    <property type="term" value="F:UTP:glucose-1-phosphate uridylyltransferase activity"/>
    <property type="evidence" value="ECO:0007669"/>
    <property type="project" value="UniProtKB-EC"/>
</dbReference>
<comment type="catalytic activity">
    <reaction evidence="5">
        <text>alpha-D-glucose 1-phosphate + UTP + H(+) = UDP-alpha-D-glucose + diphosphate</text>
        <dbReference type="Rhea" id="RHEA:19889"/>
        <dbReference type="ChEBI" id="CHEBI:15378"/>
        <dbReference type="ChEBI" id="CHEBI:33019"/>
        <dbReference type="ChEBI" id="CHEBI:46398"/>
        <dbReference type="ChEBI" id="CHEBI:58601"/>
        <dbReference type="ChEBI" id="CHEBI:58885"/>
        <dbReference type="EC" id="2.7.7.9"/>
    </reaction>
</comment>
<evidence type="ECO:0000313" key="8">
    <source>
        <dbReference type="Proteomes" id="UP000608890"/>
    </source>
</evidence>
<organism evidence="7 8">
    <name type="scientific">Micromonospora sonchi</name>
    <dbReference type="NCBI Taxonomy" id="1763543"/>
    <lineage>
        <taxon>Bacteria</taxon>
        <taxon>Bacillati</taxon>
        <taxon>Actinomycetota</taxon>
        <taxon>Actinomycetes</taxon>
        <taxon>Micromonosporales</taxon>
        <taxon>Micromonosporaceae</taxon>
        <taxon>Micromonospora</taxon>
    </lineage>
</organism>
<evidence type="ECO:0000256" key="4">
    <source>
        <dbReference type="ARBA" id="ARBA00022695"/>
    </source>
</evidence>
<dbReference type="AlphaFoldDB" id="A0A917WUB3"/>
<reference evidence="7" key="1">
    <citation type="journal article" date="2014" name="Int. J. Syst. Evol. Microbiol.">
        <title>Complete genome sequence of Corynebacterium casei LMG S-19264T (=DSM 44701T), isolated from a smear-ripened cheese.</title>
        <authorList>
            <consortium name="US DOE Joint Genome Institute (JGI-PGF)"/>
            <person name="Walter F."/>
            <person name="Albersmeier A."/>
            <person name="Kalinowski J."/>
            <person name="Ruckert C."/>
        </authorList>
    </citation>
    <scope>NUCLEOTIDE SEQUENCE</scope>
    <source>
        <strain evidence="7">CGMCC 4.7312</strain>
    </source>
</reference>
<name>A0A917WUB3_9ACTN</name>
<keyword evidence="3" id="KW-0808">Transferase</keyword>
<evidence type="ECO:0000313" key="7">
    <source>
        <dbReference type="EMBL" id="GGM29322.1"/>
    </source>
</evidence>
<dbReference type="SUPFAM" id="SSF53448">
    <property type="entry name" value="Nucleotide-diphospho-sugar transferases"/>
    <property type="match status" value="1"/>
</dbReference>
<sequence>MVTKAVIAVAGFGSRFFPVAKTVNKCMLPVLTKPVVQYAVEDCVRAGVTEIAIVAAAGQAGEQVRHYFSPDPATEAYFRDRGWADKWAPAAGLPGIADITFLEQGRDGRYGTAVPAMIAVDFVGDVDFLLVTGDDLLLRGDGGSDLADLVSRRAAAGSSAALAAAVVEGSRASLYGVVSTREGGAGTRLYSGMVEKPQDWGEPTAFVNISRYLLPGAIAPYFRALRPDQETGEFQTTDAINAYAAGHEVLVSPVSGDYYDCGNVSGWLAANNAVARLTGMTS</sequence>
<dbReference type="Gene3D" id="3.90.550.10">
    <property type="entry name" value="Spore Coat Polysaccharide Biosynthesis Protein SpsA, Chain A"/>
    <property type="match status" value="1"/>
</dbReference>
<keyword evidence="8" id="KW-1185">Reference proteome</keyword>
<dbReference type="GO" id="GO:0006011">
    <property type="term" value="P:UDP-alpha-D-glucose metabolic process"/>
    <property type="evidence" value="ECO:0007669"/>
    <property type="project" value="InterPro"/>
</dbReference>
<dbReference type="RefSeq" id="WP_189041429.1">
    <property type="nucleotide sequence ID" value="NZ_BMNB01000004.1"/>
</dbReference>
<proteinExistence type="inferred from homology"/>
<protein>
    <recommendedName>
        <fullName evidence="2">UTP--glucose-1-phosphate uridylyltransferase</fullName>
        <ecNumber evidence="2">2.7.7.9</ecNumber>
    </recommendedName>
</protein>
<dbReference type="InterPro" id="IPR029044">
    <property type="entry name" value="Nucleotide-diphossugar_trans"/>
</dbReference>
<evidence type="ECO:0000259" key="6">
    <source>
        <dbReference type="Pfam" id="PF00483"/>
    </source>
</evidence>
<evidence type="ECO:0000256" key="5">
    <source>
        <dbReference type="ARBA" id="ARBA00048128"/>
    </source>
</evidence>
<dbReference type="InterPro" id="IPR005771">
    <property type="entry name" value="GalU_uridylyltTrfase_bac/arc"/>
</dbReference>
<accession>A0A917WUB3</accession>
<dbReference type="EC" id="2.7.7.9" evidence="2"/>
<dbReference type="Proteomes" id="UP000608890">
    <property type="component" value="Unassembled WGS sequence"/>
</dbReference>
<evidence type="ECO:0000256" key="2">
    <source>
        <dbReference type="ARBA" id="ARBA00012415"/>
    </source>
</evidence>
<reference evidence="7" key="2">
    <citation type="submission" date="2020-09" db="EMBL/GenBank/DDBJ databases">
        <authorList>
            <person name="Sun Q."/>
            <person name="Zhou Y."/>
        </authorList>
    </citation>
    <scope>NUCLEOTIDE SEQUENCE</scope>
    <source>
        <strain evidence="7">CGMCC 4.7312</strain>
    </source>
</reference>
<comment type="caution">
    <text evidence="7">The sequence shown here is derived from an EMBL/GenBank/DDBJ whole genome shotgun (WGS) entry which is preliminary data.</text>
</comment>
<keyword evidence="4 7" id="KW-0548">Nucleotidyltransferase</keyword>
<evidence type="ECO:0000256" key="1">
    <source>
        <dbReference type="ARBA" id="ARBA00006890"/>
    </source>
</evidence>